<sequence>MEMITAEELEQLIVEVRQEFQIPPYFPDNSLGNYIKEGYVRLKKLNPVSQLEVDLDFRMLLKNYVYYAYHHKVNEWESNYASLILSWQLGSEVDIDGDS</sequence>
<name>A0A9W6CBM9_9FIRM</name>
<dbReference type="AlphaFoldDB" id="A0A9W6CBM9"/>
<evidence type="ECO:0000313" key="2">
    <source>
        <dbReference type="Proteomes" id="UP001145145"/>
    </source>
</evidence>
<dbReference type="Proteomes" id="UP001145145">
    <property type="component" value="Unassembled WGS sequence"/>
</dbReference>
<organism evidence="1 2">
    <name type="scientific">Sellimonas catena</name>
    <dbReference type="NCBI Taxonomy" id="2994035"/>
    <lineage>
        <taxon>Bacteria</taxon>
        <taxon>Bacillati</taxon>
        <taxon>Bacillota</taxon>
        <taxon>Clostridia</taxon>
        <taxon>Lachnospirales</taxon>
        <taxon>Lachnospiraceae</taxon>
        <taxon>Sellimonas</taxon>
    </lineage>
</organism>
<reference evidence="1 2" key="1">
    <citation type="journal article" date="2023" name="Int. J. Syst. Evol. Microbiol.">
        <title>Sellimonas catena sp. nov., isolated from human faeces.</title>
        <authorList>
            <person name="Hisatomi A."/>
            <person name="Ohkuma M."/>
            <person name="Sakamoto M."/>
        </authorList>
    </citation>
    <scope>NUCLEOTIDE SEQUENCE [LARGE SCALE GENOMIC DNA]</scope>
    <source>
        <strain evidence="1 2">12EGH17</strain>
    </source>
</reference>
<comment type="caution">
    <text evidence="1">The sequence shown here is derived from an EMBL/GenBank/DDBJ whole genome shotgun (WGS) entry which is preliminary data.</text>
</comment>
<gene>
    <name evidence="1" type="ORF">Selli1_33890</name>
</gene>
<evidence type="ECO:0000313" key="1">
    <source>
        <dbReference type="EMBL" id="GLG06215.1"/>
    </source>
</evidence>
<accession>A0A9W6CBM9</accession>
<dbReference type="EMBL" id="BSBO01000054">
    <property type="protein sequence ID" value="GLG06215.1"/>
    <property type="molecule type" value="Genomic_DNA"/>
</dbReference>
<proteinExistence type="predicted"/>
<dbReference type="RefSeq" id="WP_281874251.1">
    <property type="nucleotide sequence ID" value="NZ_BSBO01000054.1"/>
</dbReference>
<keyword evidence="2" id="KW-1185">Reference proteome</keyword>
<protein>
    <submittedName>
        <fullName evidence="1">Uncharacterized protein</fullName>
    </submittedName>
</protein>